<sequence length="179" mass="19730">MFCIQAKHPGAGSDLATGIVCCISRGKTNKKGVKLYSTVFRHKNVLRCTVGGFAFYMLERWQVDKEPLPNFLDPDDWSGVMLLADANPAARMGLSKDRKSTSGGKVQNRKQAIDPRTQIATTTKALLACGIASTKITHGGRHAGTSEAYHLGLDFDHIRHLGRWVMGHVIFSWGLTYKQ</sequence>
<proteinExistence type="predicted"/>
<comment type="caution">
    <text evidence="3">The sequence shown here is derived from an EMBL/GenBank/DDBJ whole genome shotgun (WGS) entry which is preliminary data.</text>
</comment>
<dbReference type="GO" id="GO:0003677">
    <property type="term" value="F:DNA binding"/>
    <property type="evidence" value="ECO:0007669"/>
    <property type="project" value="InterPro"/>
</dbReference>
<dbReference type="AlphaFoldDB" id="A0A9P3H342"/>
<dbReference type="Pfam" id="PF16787">
    <property type="entry name" value="NDC10_II"/>
    <property type="match status" value="1"/>
</dbReference>
<evidence type="ECO:0000313" key="4">
    <source>
        <dbReference type="Proteomes" id="UP000827284"/>
    </source>
</evidence>
<reference evidence="3" key="2">
    <citation type="journal article" date="2022" name="Microbiol. Resour. Announc.">
        <title>Whole-Genome Sequence of Entomortierella parvispora E1425, a Mucoromycotan Fungus Associated with Burkholderiaceae-Related Endosymbiotic Bacteria.</title>
        <authorList>
            <person name="Herlambang A."/>
            <person name="Guo Y."/>
            <person name="Takashima Y."/>
            <person name="Narisawa K."/>
            <person name="Ohta H."/>
            <person name="Nishizawa T."/>
        </authorList>
    </citation>
    <scope>NUCLEOTIDE SEQUENCE</scope>
    <source>
        <strain evidence="3">E1425</strain>
    </source>
</reference>
<evidence type="ECO:0000313" key="3">
    <source>
        <dbReference type="EMBL" id="GJJ69211.1"/>
    </source>
</evidence>
<dbReference type="InterPro" id="IPR038279">
    <property type="entry name" value="Ndc10_dom2_sf"/>
</dbReference>
<feature type="region of interest" description="Disordered" evidence="1">
    <location>
        <begin position="93"/>
        <end position="112"/>
    </location>
</feature>
<evidence type="ECO:0000259" key="2">
    <source>
        <dbReference type="Pfam" id="PF16787"/>
    </source>
</evidence>
<dbReference type="OrthoDB" id="2445036at2759"/>
<name>A0A9P3H342_9FUNG</name>
<dbReference type="Proteomes" id="UP000827284">
    <property type="component" value="Unassembled WGS sequence"/>
</dbReference>
<keyword evidence="4" id="KW-1185">Reference proteome</keyword>
<organism evidence="3 4">
    <name type="scientific">Entomortierella parvispora</name>
    <dbReference type="NCBI Taxonomy" id="205924"/>
    <lineage>
        <taxon>Eukaryota</taxon>
        <taxon>Fungi</taxon>
        <taxon>Fungi incertae sedis</taxon>
        <taxon>Mucoromycota</taxon>
        <taxon>Mortierellomycotina</taxon>
        <taxon>Mortierellomycetes</taxon>
        <taxon>Mortierellales</taxon>
        <taxon>Mortierellaceae</taxon>
        <taxon>Entomortierella</taxon>
    </lineage>
</organism>
<dbReference type="InterPro" id="IPR031872">
    <property type="entry name" value="NDC10_II"/>
</dbReference>
<accession>A0A9P3H342</accession>
<dbReference type="EMBL" id="BQFW01000002">
    <property type="protein sequence ID" value="GJJ69211.1"/>
    <property type="molecule type" value="Genomic_DNA"/>
</dbReference>
<protein>
    <recommendedName>
        <fullName evidence="2">Ndc10 domain-containing protein</fullName>
    </recommendedName>
</protein>
<reference evidence="3" key="1">
    <citation type="submission" date="2021-11" db="EMBL/GenBank/DDBJ databases">
        <authorList>
            <person name="Herlambang A."/>
            <person name="Guo Y."/>
            <person name="Takashima Y."/>
            <person name="Nishizawa T."/>
        </authorList>
    </citation>
    <scope>NUCLEOTIDE SEQUENCE</scope>
    <source>
        <strain evidence="3">E1425</strain>
    </source>
</reference>
<evidence type="ECO:0000256" key="1">
    <source>
        <dbReference type="SAM" id="MobiDB-lite"/>
    </source>
</evidence>
<gene>
    <name evidence="3" type="ORF">EMPS_01557</name>
</gene>
<feature type="domain" description="Ndc10" evidence="2">
    <location>
        <begin position="20"/>
        <end position="89"/>
    </location>
</feature>
<dbReference type="Gene3D" id="1.10.443.20">
    <property type="entry name" value="Centromere DNA-binding protein complex CBF3 subunit, domain 2"/>
    <property type="match status" value="1"/>
</dbReference>